<proteinExistence type="predicted"/>
<dbReference type="AlphaFoldDB" id="A0A803NWW4"/>
<reference evidence="2" key="2">
    <citation type="submission" date="2021-03" db="UniProtKB">
        <authorList>
            <consortium name="EnsemblPlants"/>
        </authorList>
    </citation>
    <scope>IDENTIFICATION</scope>
</reference>
<evidence type="ECO:0000313" key="3">
    <source>
        <dbReference type="Proteomes" id="UP000596661"/>
    </source>
</evidence>
<feature type="compositionally biased region" description="Polar residues" evidence="1">
    <location>
        <begin position="154"/>
        <end position="165"/>
    </location>
</feature>
<protein>
    <submittedName>
        <fullName evidence="2">Uncharacterized protein</fullName>
    </submittedName>
</protein>
<sequence length="173" mass="19444">MAGNQANGDDNNGSINVGIMNVPLQVMKRHPSTPSTGEWDGQPLLPSTYSLKLSLMLGKHLHRRPLWGQFSHITPTVVFEGIIQLTMAQYTTLQDQTQALQAEINGRVRTRRPPRLPNTCSDNPKVTNTRRQTNRTCRECMTGQEGLDLNQPTQREQVARNSNCEVPQEEDPK</sequence>
<reference evidence="2" key="1">
    <citation type="submission" date="2018-11" db="EMBL/GenBank/DDBJ databases">
        <authorList>
            <person name="Grassa J C."/>
        </authorList>
    </citation>
    <scope>NUCLEOTIDE SEQUENCE [LARGE SCALE GENOMIC DNA]</scope>
</reference>
<feature type="region of interest" description="Disordered" evidence="1">
    <location>
        <begin position="154"/>
        <end position="173"/>
    </location>
</feature>
<dbReference type="Proteomes" id="UP000596661">
    <property type="component" value="Chromosome 2"/>
</dbReference>
<accession>A0A803NWW4</accession>
<dbReference type="Gramene" id="evm.model.02.2215">
    <property type="protein sequence ID" value="cds.evm.model.02.2215"/>
    <property type="gene ID" value="evm.TU.02.2215"/>
</dbReference>
<dbReference type="EnsemblPlants" id="evm.model.02.2215">
    <property type="protein sequence ID" value="cds.evm.model.02.2215"/>
    <property type="gene ID" value="evm.TU.02.2215"/>
</dbReference>
<evidence type="ECO:0000313" key="2">
    <source>
        <dbReference type="EnsemblPlants" id="cds.evm.model.02.2215"/>
    </source>
</evidence>
<organism evidence="2 3">
    <name type="scientific">Cannabis sativa</name>
    <name type="common">Hemp</name>
    <name type="synonym">Marijuana</name>
    <dbReference type="NCBI Taxonomy" id="3483"/>
    <lineage>
        <taxon>Eukaryota</taxon>
        <taxon>Viridiplantae</taxon>
        <taxon>Streptophyta</taxon>
        <taxon>Embryophyta</taxon>
        <taxon>Tracheophyta</taxon>
        <taxon>Spermatophyta</taxon>
        <taxon>Magnoliopsida</taxon>
        <taxon>eudicotyledons</taxon>
        <taxon>Gunneridae</taxon>
        <taxon>Pentapetalae</taxon>
        <taxon>rosids</taxon>
        <taxon>fabids</taxon>
        <taxon>Rosales</taxon>
        <taxon>Cannabaceae</taxon>
        <taxon>Cannabis</taxon>
    </lineage>
</organism>
<name>A0A803NWW4_CANSA</name>
<dbReference type="EMBL" id="UZAU01000235">
    <property type="status" value="NOT_ANNOTATED_CDS"/>
    <property type="molecule type" value="Genomic_DNA"/>
</dbReference>
<evidence type="ECO:0000256" key="1">
    <source>
        <dbReference type="SAM" id="MobiDB-lite"/>
    </source>
</evidence>
<feature type="region of interest" description="Disordered" evidence="1">
    <location>
        <begin position="110"/>
        <end position="132"/>
    </location>
</feature>
<keyword evidence="3" id="KW-1185">Reference proteome</keyword>